<evidence type="ECO:0000313" key="12">
    <source>
        <dbReference type="EMBL" id="CAG7835233.1"/>
    </source>
</evidence>
<evidence type="ECO:0000256" key="6">
    <source>
        <dbReference type="ARBA" id="ARBA00023015"/>
    </source>
</evidence>
<dbReference type="SMART" id="SM00360">
    <property type="entry name" value="RRM"/>
    <property type="match status" value="1"/>
</dbReference>
<dbReference type="InterPro" id="IPR000504">
    <property type="entry name" value="RRM_dom"/>
</dbReference>
<comment type="caution">
    <text evidence="12">The sequence shown here is derived from an EMBL/GenBank/DDBJ whole genome shotgun (WGS) entry which is preliminary data.</text>
</comment>
<dbReference type="AlphaFoldDB" id="A0A8J2LGV4"/>
<keyword evidence="4" id="KW-0678">Repressor</keyword>
<feature type="region of interest" description="Disordered" evidence="10">
    <location>
        <begin position="135"/>
        <end position="161"/>
    </location>
</feature>
<dbReference type="PANTHER" id="PTHR17250:SF0">
    <property type="entry name" value="NEGATIVE ELONGATION FACTOR E"/>
    <property type="match status" value="1"/>
</dbReference>
<dbReference type="Proteomes" id="UP000708208">
    <property type="component" value="Unassembled WGS sequence"/>
</dbReference>
<evidence type="ECO:0000259" key="11">
    <source>
        <dbReference type="PROSITE" id="PS50102"/>
    </source>
</evidence>
<keyword evidence="3" id="KW-0158">Chromosome</keyword>
<keyword evidence="6" id="KW-0805">Transcription regulation</keyword>
<feature type="region of interest" description="Disordered" evidence="10">
    <location>
        <begin position="27"/>
        <end position="55"/>
    </location>
</feature>
<feature type="compositionally biased region" description="Basic and acidic residues" evidence="10">
    <location>
        <begin position="30"/>
        <end position="55"/>
    </location>
</feature>
<evidence type="ECO:0000313" key="13">
    <source>
        <dbReference type="Proteomes" id="UP000708208"/>
    </source>
</evidence>
<dbReference type="GO" id="GO:0003723">
    <property type="term" value="F:RNA binding"/>
    <property type="evidence" value="ECO:0007669"/>
    <property type="project" value="UniProtKB-UniRule"/>
</dbReference>
<accession>A0A8J2LGV4</accession>
<dbReference type="PANTHER" id="PTHR17250">
    <property type="entry name" value="NEGATIVE ELONGATION FACTOR E"/>
    <property type="match status" value="1"/>
</dbReference>
<dbReference type="InterPro" id="IPR033102">
    <property type="entry name" value="NELFE"/>
</dbReference>
<keyword evidence="8" id="KW-0539">Nucleus</keyword>
<dbReference type="OrthoDB" id="378874at2759"/>
<keyword evidence="5 9" id="KW-0694">RNA-binding</keyword>
<protein>
    <recommendedName>
        <fullName evidence="11">RRM domain-containing protein</fullName>
    </recommendedName>
</protein>
<feature type="domain" description="RRM" evidence="11">
    <location>
        <begin position="187"/>
        <end position="256"/>
    </location>
</feature>
<evidence type="ECO:0000256" key="4">
    <source>
        <dbReference type="ARBA" id="ARBA00022491"/>
    </source>
</evidence>
<evidence type="ECO:0000256" key="8">
    <source>
        <dbReference type="ARBA" id="ARBA00023242"/>
    </source>
</evidence>
<evidence type="ECO:0000256" key="2">
    <source>
        <dbReference type="ARBA" id="ARBA00004286"/>
    </source>
</evidence>
<comment type="subcellular location">
    <subcellularLocation>
        <location evidence="2">Chromosome</location>
    </subcellularLocation>
    <subcellularLocation>
        <location evidence="1">Nucleus</location>
    </subcellularLocation>
</comment>
<name>A0A8J2LGV4_9HEXA</name>
<evidence type="ECO:0000256" key="3">
    <source>
        <dbReference type="ARBA" id="ARBA00022454"/>
    </source>
</evidence>
<feature type="region of interest" description="Disordered" evidence="10">
    <location>
        <begin position="260"/>
        <end position="289"/>
    </location>
</feature>
<evidence type="ECO:0000256" key="1">
    <source>
        <dbReference type="ARBA" id="ARBA00004123"/>
    </source>
</evidence>
<proteinExistence type="predicted"/>
<dbReference type="GO" id="GO:0032021">
    <property type="term" value="C:NELF complex"/>
    <property type="evidence" value="ECO:0007669"/>
    <property type="project" value="InterPro"/>
</dbReference>
<keyword evidence="13" id="KW-1185">Reference proteome</keyword>
<reference evidence="12" key="1">
    <citation type="submission" date="2021-06" db="EMBL/GenBank/DDBJ databases">
        <authorList>
            <person name="Hodson N. C."/>
            <person name="Mongue J. A."/>
            <person name="Jaron S. K."/>
        </authorList>
    </citation>
    <scope>NUCLEOTIDE SEQUENCE</scope>
</reference>
<evidence type="ECO:0000256" key="5">
    <source>
        <dbReference type="ARBA" id="ARBA00022884"/>
    </source>
</evidence>
<dbReference type="GO" id="GO:0005694">
    <property type="term" value="C:chromosome"/>
    <property type="evidence" value="ECO:0007669"/>
    <property type="project" value="UniProtKB-SubCell"/>
</dbReference>
<dbReference type="PROSITE" id="PS50102">
    <property type="entry name" value="RRM"/>
    <property type="match status" value="1"/>
</dbReference>
<keyword evidence="7" id="KW-0804">Transcription</keyword>
<dbReference type="EMBL" id="CAJVCH010570567">
    <property type="protein sequence ID" value="CAG7835233.1"/>
    <property type="molecule type" value="Genomic_DNA"/>
</dbReference>
<evidence type="ECO:0000256" key="10">
    <source>
        <dbReference type="SAM" id="MobiDB-lite"/>
    </source>
</evidence>
<gene>
    <name evidence="12" type="ORF">AFUS01_LOCUS44633</name>
</gene>
<dbReference type="Pfam" id="PF00076">
    <property type="entry name" value="RRM_1"/>
    <property type="match status" value="1"/>
</dbReference>
<evidence type="ECO:0000256" key="7">
    <source>
        <dbReference type="ARBA" id="ARBA00023163"/>
    </source>
</evidence>
<feature type="compositionally biased region" description="Polar residues" evidence="10">
    <location>
        <begin position="266"/>
        <end position="283"/>
    </location>
</feature>
<organism evidence="12 13">
    <name type="scientific">Allacma fusca</name>
    <dbReference type="NCBI Taxonomy" id="39272"/>
    <lineage>
        <taxon>Eukaryota</taxon>
        <taxon>Metazoa</taxon>
        <taxon>Ecdysozoa</taxon>
        <taxon>Arthropoda</taxon>
        <taxon>Hexapoda</taxon>
        <taxon>Collembola</taxon>
        <taxon>Symphypleona</taxon>
        <taxon>Sminthuridae</taxon>
        <taxon>Allacma</taxon>
    </lineage>
</organism>
<evidence type="ECO:0000256" key="9">
    <source>
        <dbReference type="PROSITE-ProRule" id="PRU00176"/>
    </source>
</evidence>
<dbReference type="GO" id="GO:0034244">
    <property type="term" value="P:negative regulation of transcription elongation by RNA polymerase II"/>
    <property type="evidence" value="ECO:0007669"/>
    <property type="project" value="TreeGrafter"/>
</dbReference>
<sequence>MVYLHFPSNLTDEELMLQTKYQKLRKKKKALTDMKAPKVEPEKTNMHKRPLDPKDAKELAKKLILAGKVSIPKKPEMERTTFKRSRVFERKLGSSVRSDVPYGSGGQEAVMTPAGDAIQFEPFTPSAPVAGERVEKEGFEKSPSSSPVAKAPRFNSFRGNFTPQRENIYESPRHGQGNTFNKPKRGPTLYIHGHGITEQFLKDLCGKYGKVVSVKMNSTSKGFVTFDKVESAEKCVQEVNGTVQDDIQLEVQFARRQPAITGGNDGNASSSWQTLATNQSQKGTHQDKRAAVVYDEPF</sequence>